<dbReference type="GO" id="GO:0044754">
    <property type="term" value="C:autolysosome"/>
    <property type="evidence" value="ECO:0007669"/>
    <property type="project" value="UniProtKB-SubCell"/>
</dbReference>
<keyword evidence="2" id="KW-0479">Metal-binding</keyword>
<evidence type="ECO:0000313" key="4">
    <source>
        <dbReference type="Proteomes" id="UP000028990"/>
    </source>
</evidence>
<evidence type="ECO:0000256" key="1">
    <source>
        <dbReference type="ARBA" id="ARBA00044942"/>
    </source>
</evidence>
<dbReference type="SUPFAM" id="SSF47240">
    <property type="entry name" value="Ferritin-like"/>
    <property type="match status" value="1"/>
</dbReference>
<dbReference type="InterPro" id="IPR012347">
    <property type="entry name" value="Ferritin-like"/>
</dbReference>
<gene>
    <name evidence="3" type="ORF">H920_17284</name>
</gene>
<dbReference type="Gene3D" id="1.20.1260.10">
    <property type="match status" value="2"/>
</dbReference>
<dbReference type="GO" id="GO:0006826">
    <property type="term" value="P:iron ion transport"/>
    <property type="evidence" value="ECO:0007669"/>
    <property type="project" value="InterPro"/>
</dbReference>
<proteinExistence type="predicted"/>
<keyword evidence="4" id="KW-1185">Reference proteome</keyword>
<dbReference type="EMBL" id="KN124392">
    <property type="protein sequence ID" value="KFO21375.1"/>
    <property type="molecule type" value="Genomic_DNA"/>
</dbReference>
<keyword evidence="2" id="KW-0408">Iron</keyword>
<comment type="subcellular location">
    <subcellularLocation>
        <location evidence="1">Autolysosome</location>
    </subcellularLocation>
</comment>
<dbReference type="InterPro" id="IPR001519">
    <property type="entry name" value="Ferritin"/>
</dbReference>
<feature type="binding site" evidence="2">
    <location>
        <position position="67"/>
    </location>
    <ligand>
        <name>Fe cation</name>
        <dbReference type="ChEBI" id="CHEBI:24875"/>
        <label>1</label>
    </ligand>
</feature>
<dbReference type="InterPro" id="IPR009078">
    <property type="entry name" value="Ferritin-like_SF"/>
</dbReference>
<evidence type="ECO:0000256" key="2">
    <source>
        <dbReference type="PIRSR" id="PIRSR601519-1"/>
    </source>
</evidence>
<evidence type="ECO:0000313" key="3">
    <source>
        <dbReference type="EMBL" id="KFO21375.1"/>
    </source>
</evidence>
<sequence length="144" mass="16274">MTSQIRQNYSTKVEAAINRLVYQHLRASYTNISLGYYFILDNVALTGKPENEWDKTLDAMEAAWALEKNLSSSGSSCLGALLEPHLCDFLEIHFLDKEVKFIKKIGDHLTKVCRLVGPQAGLGEYLLERLTLKHDYEALEPGDL</sequence>
<name>A0A091CUM3_FUKDA</name>
<dbReference type="GO" id="GO:0008199">
    <property type="term" value="F:ferric iron binding"/>
    <property type="evidence" value="ECO:0007669"/>
    <property type="project" value="InterPro"/>
</dbReference>
<dbReference type="GO" id="GO:0008198">
    <property type="term" value="F:ferrous iron binding"/>
    <property type="evidence" value="ECO:0007669"/>
    <property type="project" value="TreeGrafter"/>
</dbReference>
<organism evidence="3 4">
    <name type="scientific">Fukomys damarensis</name>
    <name type="common">Damaraland mole rat</name>
    <name type="synonym">Cryptomys damarensis</name>
    <dbReference type="NCBI Taxonomy" id="885580"/>
    <lineage>
        <taxon>Eukaryota</taxon>
        <taxon>Metazoa</taxon>
        <taxon>Chordata</taxon>
        <taxon>Craniata</taxon>
        <taxon>Vertebrata</taxon>
        <taxon>Euteleostomi</taxon>
        <taxon>Mammalia</taxon>
        <taxon>Eutheria</taxon>
        <taxon>Euarchontoglires</taxon>
        <taxon>Glires</taxon>
        <taxon>Rodentia</taxon>
        <taxon>Hystricomorpha</taxon>
        <taxon>Bathyergidae</taxon>
        <taxon>Fukomys</taxon>
    </lineage>
</organism>
<dbReference type="PANTHER" id="PTHR11431:SF47">
    <property type="entry name" value="FERRITIN LIGHT CHAIN"/>
    <property type="match status" value="1"/>
</dbReference>
<dbReference type="Proteomes" id="UP000028990">
    <property type="component" value="Unassembled WGS sequence"/>
</dbReference>
<reference evidence="3 4" key="1">
    <citation type="submission" date="2013-11" db="EMBL/GenBank/DDBJ databases">
        <title>The Damaraland mole rat (Fukomys damarensis) genome and evolution of African mole rats.</title>
        <authorList>
            <person name="Gladyshev V.N."/>
            <person name="Fang X."/>
        </authorList>
    </citation>
    <scope>NUCLEOTIDE SEQUENCE [LARGE SCALE GENOMIC DNA]</scope>
    <source>
        <tissue evidence="3">Liver</tissue>
    </source>
</reference>
<dbReference type="AlphaFoldDB" id="A0A091CUM3"/>
<dbReference type="PANTHER" id="PTHR11431">
    <property type="entry name" value="FERRITIN"/>
    <property type="match status" value="1"/>
</dbReference>
<protein>
    <submittedName>
        <fullName evidence="3">Ferritin light chain</fullName>
    </submittedName>
</protein>
<accession>A0A091CUM3</accession>
<dbReference type="GO" id="GO:0006879">
    <property type="term" value="P:intracellular iron ion homeostasis"/>
    <property type="evidence" value="ECO:0007669"/>
    <property type="project" value="InterPro"/>
</dbReference>